<keyword evidence="6" id="KW-1185">Reference proteome</keyword>
<proteinExistence type="predicted"/>
<comment type="caution">
    <text evidence="2">Lacks conserved residue(s) required for the propagation of feature annotation.</text>
</comment>
<evidence type="ECO:0000259" key="4">
    <source>
        <dbReference type="PROSITE" id="PS01180"/>
    </source>
</evidence>
<gene>
    <name evidence="5" type="ORF">CLODIP_2_CD11046</name>
</gene>
<keyword evidence="3" id="KW-0732">Signal</keyword>
<dbReference type="PROSITE" id="PS01180">
    <property type="entry name" value="CUB"/>
    <property type="match status" value="1"/>
</dbReference>
<feature type="chain" id="PRO_5035949290" description="CUB domain-containing protein" evidence="3">
    <location>
        <begin position="20"/>
        <end position="232"/>
    </location>
</feature>
<dbReference type="SMART" id="SM00042">
    <property type="entry name" value="CUB"/>
    <property type="match status" value="1"/>
</dbReference>
<organism evidence="5 6">
    <name type="scientific">Cloeon dipterum</name>
    <dbReference type="NCBI Taxonomy" id="197152"/>
    <lineage>
        <taxon>Eukaryota</taxon>
        <taxon>Metazoa</taxon>
        <taxon>Ecdysozoa</taxon>
        <taxon>Arthropoda</taxon>
        <taxon>Hexapoda</taxon>
        <taxon>Insecta</taxon>
        <taxon>Pterygota</taxon>
        <taxon>Palaeoptera</taxon>
        <taxon>Ephemeroptera</taxon>
        <taxon>Pisciforma</taxon>
        <taxon>Baetidae</taxon>
        <taxon>Cloeon</taxon>
    </lineage>
</organism>
<sequence>MRIIAISFIISFHIYGVFSLRDNQVPVYYSKNSNSSADLYEIRKGKFLPFYTVVRFKNNECTATNGLVGTCYLRSECRTKQGVAFGSCSRGLGVCCVVTRNCGGLPTSSNNTYFRSPGYPDYYNGSSTTCTISIAKNRDSATHVRLTFTDFTLAQPHPTTGQCQIDRMNVLGSEISPPVICGENTGQHMYLRFTPDNSAMQIIILANSSTTFRRRWSILVTQHEQNESRRDL</sequence>
<dbReference type="Pfam" id="PF00431">
    <property type="entry name" value="CUB"/>
    <property type="match status" value="1"/>
</dbReference>
<feature type="domain" description="CUB" evidence="4">
    <location>
        <begin position="102"/>
        <end position="223"/>
    </location>
</feature>
<dbReference type="PANTHER" id="PTHR33236:SF5">
    <property type="entry name" value="CUB DOMAIN-CONTAINING PROTEIN"/>
    <property type="match status" value="1"/>
</dbReference>
<dbReference type="AlphaFoldDB" id="A0A8S1DK25"/>
<dbReference type="InterPro" id="IPR000859">
    <property type="entry name" value="CUB_dom"/>
</dbReference>
<dbReference type="Gene3D" id="2.60.120.290">
    <property type="entry name" value="Spermadhesin, CUB domain"/>
    <property type="match status" value="1"/>
</dbReference>
<dbReference type="EMBL" id="CADEPI010000279">
    <property type="protein sequence ID" value="CAB3382683.1"/>
    <property type="molecule type" value="Genomic_DNA"/>
</dbReference>
<dbReference type="Proteomes" id="UP000494165">
    <property type="component" value="Unassembled WGS sequence"/>
</dbReference>
<comment type="caution">
    <text evidence="5">The sequence shown here is derived from an EMBL/GenBank/DDBJ whole genome shotgun (WGS) entry which is preliminary data.</text>
</comment>
<dbReference type="CDD" id="cd00041">
    <property type="entry name" value="CUB"/>
    <property type="match status" value="1"/>
</dbReference>
<evidence type="ECO:0000313" key="5">
    <source>
        <dbReference type="EMBL" id="CAB3382683.1"/>
    </source>
</evidence>
<dbReference type="InterPro" id="IPR035914">
    <property type="entry name" value="Sperma_CUB_dom_sf"/>
</dbReference>
<dbReference type="OrthoDB" id="6337346at2759"/>
<dbReference type="SUPFAM" id="SSF49854">
    <property type="entry name" value="Spermadhesin, CUB domain"/>
    <property type="match status" value="1"/>
</dbReference>
<reference evidence="5 6" key="1">
    <citation type="submission" date="2020-04" db="EMBL/GenBank/DDBJ databases">
        <authorList>
            <person name="Alioto T."/>
            <person name="Alioto T."/>
            <person name="Gomez Garrido J."/>
        </authorList>
    </citation>
    <scope>NUCLEOTIDE SEQUENCE [LARGE SCALE GENOMIC DNA]</scope>
</reference>
<protein>
    <recommendedName>
        <fullName evidence="4">CUB domain-containing protein</fullName>
    </recommendedName>
</protein>
<evidence type="ECO:0000256" key="3">
    <source>
        <dbReference type="SAM" id="SignalP"/>
    </source>
</evidence>
<dbReference type="PANTHER" id="PTHR33236">
    <property type="entry name" value="INTRAFLAGELLAR TRANSPORT PROTEIN 122 FAMILY PROTEIN-RELATED"/>
    <property type="match status" value="1"/>
</dbReference>
<evidence type="ECO:0000313" key="6">
    <source>
        <dbReference type="Proteomes" id="UP000494165"/>
    </source>
</evidence>
<accession>A0A8S1DK25</accession>
<keyword evidence="1" id="KW-1015">Disulfide bond</keyword>
<name>A0A8S1DK25_9INSE</name>
<feature type="signal peptide" evidence="3">
    <location>
        <begin position="1"/>
        <end position="19"/>
    </location>
</feature>
<evidence type="ECO:0000256" key="1">
    <source>
        <dbReference type="ARBA" id="ARBA00023157"/>
    </source>
</evidence>
<evidence type="ECO:0000256" key="2">
    <source>
        <dbReference type="PROSITE-ProRule" id="PRU00059"/>
    </source>
</evidence>